<name>A0A388KCE3_CHABU</name>
<dbReference type="EMBL" id="BFEA01000090">
    <property type="protein sequence ID" value="GBG67676.1"/>
    <property type="molecule type" value="Genomic_DNA"/>
</dbReference>
<proteinExistence type="predicted"/>
<accession>A0A388KCE3</accession>
<gene>
    <name evidence="2" type="ORF">CBR_g806</name>
</gene>
<sequence length="87" mass="9466">METDNPPSLPTPPSPTTTTASSCLQSTDYSDLIADRSCAKPLQHAMTSACAVRLTAYICVNSYETFRRLTKQGTTTRTRPKGRRGLA</sequence>
<evidence type="ECO:0000313" key="2">
    <source>
        <dbReference type="EMBL" id="GBG67676.1"/>
    </source>
</evidence>
<evidence type="ECO:0000313" key="3">
    <source>
        <dbReference type="Proteomes" id="UP000265515"/>
    </source>
</evidence>
<protein>
    <submittedName>
        <fullName evidence="2">Uncharacterized protein</fullName>
    </submittedName>
</protein>
<feature type="region of interest" description="Disordered" evidence="1">
    <location>
        <begin position="1"/>
        <end position="23"/>
    </location>
</feature>
<comment type="caution">
    <text evidence="2">The sequence shown here is derived from an EMBL/GenBank/DDBJ whole genome shotgun (WGS) entry which is preliminary data.</text>
</comment>
<reference evidence="2 3" key="1">
    <citation type="journal article" date="2018" name="Cell">
        <title>The Chara Genome: Secondary Complexity and Implications for Plant Terrestrialization.</title>
        <authorList>
            <person name="Nishiyama T."/>
            <person name="Sakayama H."/>
            <person name="Vries J.D."/>
            <person name="Buschmann H."/>
            <person name="Saint-Marcoux D."/>
            <person name="Ullrich K.K."/>
            <person name="Haas F.B."/>
            <person name="Vanderstraeten L."/>
            <person name="Becker D."/>
            <person name="Lang D."/>
            <person name="Vosolsobe S."/>
            <person name="Rombauts S."/>
            <person name="Wilhelmsson P.K.I."/>
            <person name="Janitza P."/>
            <person name="Kern R."/>
            <person name="Heyl A."/>
            <person name="Rumpler F."/>
            <person name="Villalobos L.I.A.C."/>
            <person name="Clay J.M."/>
            <person name="Skokan R."/>
            <person name="Toyoda A."/>
            <person name="Suzuki Y."/>
            <person name="Kagoshima H."/>
            <person name="Schijlen E."/>
            <person name="Tajeshwar N."/>
            <person name="Catarino B."/>
            <person name="Hetherington A.J."/>
            <person name="Saltykova A."/>
            <person name="Bonnot C."/>
            <person name="Breuninger H."/>
            <person name="Symeonidi A."/>
            <person name="Radhakrishnan G.V."/>
            <person name="Van Nieuwerburgh F."/>
            <person name="Deforce D."/>
            <person name="Chang C."/>
            <person name="Karol K.G."/>
            <person name="Hedrich R."/>
            <person name="Ulvskov P."/>
            <person name="Glockner G."/>
            <person name="Delwiche C.F."/>
            <person name="Petrasek J."/>
            <person name="Van de Peer Y."/>
            <person name="Friml J."/>
            <person name="Beilby M."/>
            <person name="Dolan L."/>
            <person name="Kohara Y."/>
            <person name="Sugano S."/>
            <person name="Fujiyama A."/>
            <person name="Delaux P.-M."/>
            <person name="Quint M."/>
            <person name="TheiBen G."/>
            <person name="Hagemann M."/>
            <person name="Harholt J."/>
            <person name="Dunand C."/>
            <person name="Zachgo S."/>
            <person name="Langdale J."/>
            <person name="Maumus F."/>
            <person name="Straeten D.V.D."/>
            <person name="Gould S.B."/>
            <person name="Rensing S.A."/>
        </authorList>
    </citation>
    <scope>NUCLEOTIDE SEQUENCE [LARGE SCALE GENOMIC DNA]</scope>
    <source>
        <strain evidence="2 3">S276</strain>
    </source>
</reference>
<dbReference type="AlphaFoldDB" id="A0A388KCE3"/>
<dbReference type="Proteomes" id="UP000265515">
    <property type="component" value="Unassembled WGS sequence"/>
</dbReference>
<organism evidence="2 3">
    <name type="scientific">Chara braunii</name>
    <name type="common">Braun's stonewort</name>
    <dbReference type="NCBI Taxonomy" id="69332"/>
    <lineage>
        <taxon>Eukaryota</taxon>
        <taxon>Viridiplantae</taxon>
        <taxon>Streptophyta</taxon>
        <taxon>Charophyceae</taxon>
        <taxon>Charales</taxon>
        <taxon>Characeae</taxon>
        <taxon>Chara</taxon>
    </lineage>
</organism>
<evidence type="ECO:0000256" key="1">
    <source>
        <dbReference type="SAM" id="MobiDB-lite"/>
    </source>
</evidence>
<dbReference type="Gramene" id="GBG67676">
    <property type="protein sequence ID" value="GBG67676"/>
    <property type="gene ID" value="CBR_g806"/>
</dbReference>
<keyword evidence="3" id="KW-1185">Reference proteome</keyword>